<dbReference type="Gene3D" id="1.10.287.130">
    <property type="match status" value="1"/>
</dbReference>
<evidence type="ECO:0000313" key="14">
    <source>
        <dbReference type="Proteomes" id="UP000250462"/>
    </source>
</evidence>
<evidence type="ECO:0000256" key="2">
    <source>
        <dbReference type="ARBA" id="ARBA00004236"/>
    </source>
</evidence>
<dbReference type="GO" id="GO:0000155">
    <property type="term" value="F:phosphorelay sensor kinase activity"/>
    <property type="evidence" value="ECO:0007669"/>
    <property type="project" value="InterPro"/>
</dbReference>
<dbReference type="SUPFAM" id="SSF55874">
    <property type="entry name" value="ATPase domain of HSP90 chaperone/DNA topoisomerase II/histidine kinase"/>
    <property type="match status" value="1"/>
</dbReference>
<evidence type="ECO:0000256" key="10">
    <source>
        <dbReference type="ARBA" id="ARBA00023136"/>
    </source>
</evidence>
<keyword evidence="5" id="KW-0808">Transferase</keyword>
<dbReference type="SMART" id="SM00304">
    <property type="entry name" value="HAMP"/>
    <property type="match status" value="1"/>
</dbReference>
<dbReference type="CDD" id="cd00082">
    <property type="entry name" value="HisKA"/>
    <property type="match status" value="1"/>
</dbReference>
<dbReference type="PRINTS" id="PR00344">
    <property type="entry name" value="BCTRLSENSOR"/>
</dbReference>
<feature type="domain" description="Histidine kinase" evidence="11">
    <location>
        <begin position="256"/>
        <end position="466"/>
    </location>
</feature>
<dbReference type="InterPro" id="IPR036097">
    <property type="entry name" value="HisK_dim/P_sf"/>
</dbReference>
<keyword evidence="4" id="KW-0597">Phosphoprotein</keyword>
<evidence type="ECO:0000256" key="7">
    <source>
        <dbReference type="ARBA" id="ARBA00022777"/>
    </source>
</evidence>
<keyword evidence="6" id="KW-0812">Transmembrane</keyword>
<organism evidence="13 14">
    <name type="scientific">Phytoactinopolyspora halophila</name>
    <dbReference type="NCBI Taxonomy" id="1981511"/>
    <lineage>
        <taxon>Bacteria</taxon>
        <taxon>Bacillati</taxon>
        <taxon>Actinomycetota</taxon>
        <taxon>Actinomycetes</taxon>
        <taxon>Jiangellales</taxon>
        <taxon>Jiangellaceae</taxon>
        <taxon>Phytoactinopolyspora</taxon>
    </lineage>
</organism>
<dbReference type="InterPro" id="IPR003660">
    <property type="entry name" value="HAMP_dom"/>
</dbReference>
<dbReference type="InterPro" id="IPR004358">
    <property type="entry name" value="Sig_transdc_His_kin-like_C"/>
</dbReference>
<dbReference type="GO" id="GO:0005886">
    <property type="term" value="C:plasma membrane"/>
    <property type="evidence" value="ECO:0007669"/>
    <property type="project" value="UniProtKB-SubCell"/>
</dbReference>
<keyword evidence="9" id="KW-0902">Two-component regulatory system</keyword>
<evidence type="ECO:0000259" key="11">
    <source>
        <dbReference type="PROSITE" id="PS50109"/>
    </source>
</evidence>
<dbReference type="Gene3D" id="3.30.565.10">
    <property type="entry name" value="Histidine kinase-like ATPase, C-terminal domain"/>
    <property type="match status" value="1"/>
</dbReference>
<gene>
    <name evidence="13" type="ORF">DPM12_14835</name>
</gene>
<dbReference type="Pfam" id="PF02518">
    <property type="entry name" value="HATPase_c"/>
    <property type="match status" value="1"/>
</dbReference>
<dbReference type="PROSITE" id="PS50885">
    <property type="entry name" value="HAMP"/>
    <property type="match status" value="1"/>
</dbReference>
<keyword evidence="7 13" id="KW-0418">Kinase</keyword>
<name>A0A329QJN7_9ACTN</name>
<sequence>MNAPGRWARRLWTHRRRRTLSLRARLTLVATVVATLGLGVGGLVTQTLLERTLLNALDESARSHATDIAALVEADRLTNPLPSSGAAIAQVVDAENRVLASTPGGDQLAPIVTGANMAAARAGEAIEMPGTRLGQTHTFRVVAARADSPDGPHTVIVAVSLAEQRRTADLLKLAAVSVTAGCAVAVGGLTWFITGRTLRPVEELRHGAAEITGTGEGRLLPVPAARDELHRLAVTLNDMLRRLGAASARQRAFVADAAHELRSPLATLRTELEVALAHPDRIDPHETASEALEEVERMARLVDDLLMLARLDERTVEATGTGDLREIADSAARSIPEPRVPVTVETGDPVTVRGDPEALHRMIRNLVDNGVRHASTRVRVAVWPGDDQDGLAELRVSNDGPPVPAGDRERIFERFTRLDDARSRDAGGAGLGLAIVREIARAHGGDVSVENADRDVCFAVRLPRARI</sequence>
<dbReference type="SUPFAM" id="SSF47384">
    <property type="entry name" value="Homodimeric domain of signal transducing histidine kinase"/>
    <property type="match status" value="1"/>
</dbReference>
<reference evidence="13 14" key="1">
    <citation type="submission" date="2018-06" db="EMBL/GenBank/DDBJ databases">
        <title>Phytoactinopolyspora halophila sp. nov., a novel halophilic actinomycete isolated from a saline soil in China.</title>
        <authorList>
            <person name="Tang S.-K."/>
        </authorList>
    </citation>
    <scope>NUCLEOTIDE SEQUENCE [LARGE SCALE GENOMIC DNA]</scope>
    <source>
        <strain evidence="13 14">YIM 96934</strain>
    </source>
</reference>
<evidence type="ECO:0000256" key="5">
    <source>
        <dbReference type="ARBA" id="ARBA00022679"/>
    </source>
</evidence>
<dbReference type="CDD" id="cd00075">
    <property type="entry name" value="HATPase"/>
    <property type="match status" value="1"/>
</dbReference>
<evidence type="ECO:0000256" key="9">
    <source>
        <dbReference type="ARBA" id="ARBA00023012"/>
    </source>
</evidence>
<dbReference type="EC" id="2.7.13.3" evidence="3"/>
<accession>A0A329QJN7</accession>
<dbReference type="SMART" id="SM00387">
    <property type="entry name" value="HATPase_c"/>
    <property type="match status" value="1"/>
</dbReference>
<dbReference type="Pfam" id="PF00512">
    <property type="entry name" value="HisKA"/>
    <property type="match status" value="1"/>
</dbReference>
<dbReference type="Proteomes" id="UP000250462">
    <property type="component" value="Unassembled WGS sequence"/>
</dbReference>
<comment type="subcellular location">
    <subcellularLocation>
        <location evidence="2">Cell membrane</location>
    </subcellularLocation>
</comment>
<proteinExistence type="predicted"/>
<dbReference type="Pfam" id="PF00672">
    <property type="entry name" value="HAMP"/>
    <property type="match status" value="1"/>
</dbReference>
<comment type="caution">
    <text evidence="13">The sequence shown here is derived from an EMBL/GenBank/DDBJ whole genome shotgun (WGS) entry which is preliminary data.</text>
</comment>
<evidence type="ECO:0000256" key="3">
    <source>
        <dbReference type="ARBA" id="ARBA00012438"/>
    </source>
</evidence>
<protein>
    <recommendedName>
        <fullName evidence="3">histidine kinase</fullName>
        <ecNumber evidence="3">2.7.13.3</ecNumber>
    </recommendedName>
</protein>
<dbReference type="EMBL" id="QMIG01000016">
    <property type="protein sequence ID" value="RAW12436.1"/>
    <property type="molecule type" value="Genomic_DNA"/>
</dbReference>
<dbReference type="InterPro" id="IPR003594">
    <property type="entry name" value="HATPase_dom"/>
</dbReference>
<dbReference type="InterPro" id="IPR003661">
    <property type="entry name" value="HisK_dim/P_dom"/>
</dbReference>
<keyword evidence="8" id="KW-1133">Transmembrane helix</keyword>
<keyword evidence="14" id="KW-1185">Reference proteome</keyword>
<comment type="catalytic activity">
    <reaction evidence="1">
        <text>ATP + protein L-histidine = ADP + protein N-phospho-L-histidine.</text>
        <dbReference type="EC" id="2.7.13.3"/>
    </reaction>
</comment>
<evidence type="ECO:0000256" key="1">
    <source>
        <dbReference type="ARBA" id="ARBA00000085"/>
    </source>
</evidence>
<dbReference type="CDD" id="cd06225">
    <property type="entry name" value="HAMP"/>
    <property type="match status" value="1"/>
</dbReference>
<evidence type="ECO:0000256" key="6">
    <source>
        <dbReference type="ARBA" id="ARBA00022692"/>
    </source>
</evidence>
<dbReference type="PROSITE" id="PS50109">
    <property type="entry name" value="HIS_KIN"/>
    <property type="match status" value="1"/>
</dbReference>
<dbReference type="RefSeq" id="WP_112259118.1">
    <property type="nucleotide sequence ID" value="NZ_QMIG01000016.1"/>
</dbReference>
<feature type="domain" description="HAMP" evidence="12">
    <location>
        <begin position="195"/>
        <end position="248"/>
    </location>
</feature>
<dbReference type="OrthoDB" id="9786919at2"/>
<keyword evidence="10" id="KW-0472">Membrane</keyword>
<dbReference type="PANTHER" id="PTHR45436">
    <property type="entry name" value="SENSOR HISTIDINE KINASE YKOH"/>
    <property type="match status" value="1"/>
</dbReference>
<dbReference type="InterPro" id="IPR050428">
    <property type="entry name" value="TCS_sensor_his_kinase"/>
</dbReference>
<evidence type="ECO:0000256" key="8">
    <source>
        <dbReference type="ARBA" id="ARBA00022989"/>
    </source>
</evidence>
<dbReference type="InterPro" id="IPR005467">
    <property type="entry name" value="His_kinase_dom"/>
</dbReference>
<evidence type="ECO:0000256" key="4">
    <source>
        <dbReference type="ARBA" id="ARBA00022553"/>
    </source>
</evidence>
<dbReference type="PANTHER" id="PTHR45436:SF5">
    <property type="entry name" value="SENSOR HISTIDINE KINASE TRCS"/>
    <property type="match status" value="1"/>
</dbReference>
<evidence type="ECO:0000259" key="12">
    <source>
        <dbReference type="PROSITE" id="PS50885"/>
    </source>
</evidence>
<dbReference type="SMART" id="SM00388">
    <property type="entry name" value="HisKA"/>
    <property type="match status" value="1"/>
</dbReference>
<dbReference type="InterPro" id="IPR036890">
    <property type="entry name" value="HATPase_C_sf"/>
</dbReference>
<dbReference type="AlphaFoldDB" id="A0A329QJN7"/>
<evidence type="ECO:0000313" key="13">
    <source>
        <dbReference type="EMBL" id="RAW12436.1"/>
    </source>
</evidence>